<protein>
    <submittedName>
        <fullName evidence="7">Branched-chain amino acid transport system permease protein LivM (TC 3.A.1.4.1)</fullName>
    </submittedName>
</protein>
<feature type="transmembrane region" description="Helical" evidence="6">
    <location>
        <begin position="39"/>
        <end position="56"/>
    </location>
</feature>
<dbReference type="AlphaFoldDB" id="A0A161K157"/>
<feature type="transmembrane region" description="Helical" evidence="6">
    <location>
        <begin position="264"/>
        <end position="283"/>
    </location>
</feature>
<keyword evidence="4 6" id="KW-1133">Transmembrane helix</keyword>
<sequence length="301" mass="32788">MLNDYVLTIISNIGMISLIALSAYLLLVTGQISFGQQAFFGISAYAGAIATTLWGWPFWLALIFGSGLAGLAAGLIGLLTLRISGMYFSIATLAFAEMIRLSLFKLTYQIEIDGELVGPNGAEGFGEIRWIFDHDISVMEYTLLIYGVLMLVLVGMVLLERSRLGMIFRMLGSDALLTRAQGLNPVRYKITAAVIAGFIAGLGGTLYAHSFTYIEPQIFNVMLGVHSLAYGLIGGLGTVLGPLIGVAIDIGFLESIRIFQGYRMIVFGGLVAVMLIFMPRGILDEARVYWIKAVARRWFNA</sequence>
<evidence type="ECO:0000256" key="5">
    <source>
        <dbReference type="ARBA" id="ARBA00023136"/>
    </source>
</evidence>
<dbReference type="GO" id="GO:0005886">
    <property type="term" value="C:plasma membrane"/>
    <property type="evidence" value="ECO:0007669"/>
    <property type="project" value="UniProtKB-SubCell"/>
</dbReference>
<dbReference type="Pfam" id="PF02653">
    <property type="entry name" value="BPD_transp_2"/>
    <property type="match status" value="1"/>
</dbReference>
<dbReference type="InterPro" id="IPR001851">
    <property type="entry name" value="ABC_transp_permease"/>
</dbReference>
<keyword evidence="2" id="KW-1003">Cell membrane</keyword>
<comment type="subcellular location">
    <subcellularLocation>
        <location evidence="1">Cell membrane</location>
        <topology evidence="1">Multi-pass membrane protein</topology>
    </subcellularLocation>
</comment>
<keyword evidence="5 6" id="KW-0472">Membrane</keyword>
<dbReference type="CDD" id="cd06581">
    <property type="entry name" value="TM_PBP1_LivM_like"/>
    <property type="match status" value="1"/>
</dbReference>
<name>A0A161K157_9ZZZZ</name>
<dbReference type="EMBL" id="CZRL01000032">
    <property type="protein sequence ID" value="CUS50553.1"/>
    <property type="molecule type" value="Genomic_DNA"/>
</dbReference>
<evidence type="ECO:0000256" key="3">
    <source>
        <dbReference type="ARBA" id="ARBA00022692"/>
    </source>
</evidence>
<proteinExistence type="predicted"/>
<dbReference type="PANTHER" id="PTHR30482">
    <property type="entry name" value="HIGH-AFFINITY BRANCHED-CHAIN AMINO ACID TRANSPORT SYSTEM PERMEASE"/>
    <property type="match status" value="1"/>
</dbReference>
<accession>A0A161K157</accession>
<evidence type="ECO:0000313" key="7">
    <source>
        <dbReference type="EMBL" id="CUS50553.1"/>
    </source>
</evidence>
<gene>
    <name evidence="7" type="ORF">MGWOODY_XGa124</name>
</gene>
<feature type="transmembrane region" description="Helical" evidence="6">
    <location>
        <begin position="62"/>
        <end position="81"/>
    </location>
</feature>
<dbReference type="InterPro" id="IPR043428">
    <property type="entry name" value="LivM-like"/>
</dbReference>
<dbReference type="PANTHER" id="PTHR30482:SF10">
    <property type="entry name" value="HIGH-AFFINITY BRANCHED-CHAIN AMINO ACID TRANSPORT PROTEIN BRAE"/>
    <property type="match status" value="1"/>
</dbReference>
<evidence type="ECO:0000256" key="6">
    <source>
        <dbReference type="SAM" id="Phobius"/>
    </source>
</evidence>
<feature type="transmembrane region" description="Helical" evidence="6">
    <location>
        <begin position="141"/>
        <end position="159"/>
    </location>
</feature>
<dbReference type="GO" id="GO:0015658">
    <property type="term" value="F:branched-chain amino acid transmembrane transporter activity"/>
    <property type="evidence" value="ECO:0007669"/>
    <property type="project" value="InterPro"/>
</dbReference>
<reference evidence="7" key="1">
    <citation type="submission" date="2015-10" db="EMBL/GenBank/DDBJ databases">
        <authorList>
            <person name="Gilbert D.G."/>
        </authorList>
    </citation>
    <scope>NUCLEOTIDE SEQUENCE</scope>
</reference>
<evidence type="ECO:0000256" key="1">
    <source>
        <dbReference type="ARBA" id="ARBA00004651"/>
    </source>
</evidence>
<keyword evidence="3 6" id="KW-0812">Transmembrane</keyword>
<feature type="transmembrane region" description="Helical" evidence="6">
    <location>
        <begin position="228"/>
        <end position="252"/>
    </location>
</feature>
<organism evidence="7">
    <name type="scientific">hydrothermal vent metagenome</name>
    <dbReference type="NCBI Taxonomy" id="652676"/>
    <lineage>
        <taxon>unclassified sequences</taxon>
        <taxon>metagenomes</taxon>
        <taxon>ecological metagenomes</taxon>
    </lineage>
</organism>
<feature type="transmembrane region" description="Helical" evidence="6">
    <location>
        <begin position="188"/>
        <end position="208"/>
    </location>
</feature>
<feature type="transmembrane region" description="Helical" evidence="6">
    <location>
        <begin position="6"/>
        <end position="27"/>
    </location>
</feature>
<evidence type="ECO:0000256" key="2">
    <source>
        <dbReference type="ARBA" id="ARBA00022475"/>
    </source>
</evidence>
<evidence type="ECO:0000256" key="4">
    <source>
        <dbReference type="ARBA" id="ARBA00022989"/>
    </source>
</evidence>